<evidence type="ECO:0000313" key="2">
    <source>
        <dbReference type="EMBL" id="MCH98685.1"/>
    </source>
</evidence>
<dbReference type="AlphaFoldDB" id="A0A392NHW4"/>
<feature type="non-terminal residue" evidence="2">
    <location>
        <position position="286"/>
    </location>
</feature>
<dbReference type="Proteomes" id="UP000265520">
    <property type="component" value="Unassembled WGS sequence"/>
</dbReference>
<proteinExistence type="predicted"/>
<reference evidence="2 3" key="1">
    <citation type="journal article" date="2018" name="Front. Plant Sci.">
        <title>Red Clover (Trifolium pratense) and Zigzag Clover (T. medium) - A Picture of Genomic Similarities and Differences.</title>
        <authorList>
            <person name="Dluhosova J."/>
            <person name="Istvanek J."/>
            <person name="Nedelnik J."/>
            <person name="Repkova J."/>
        </authorList>
    </citation>
    <scope>NUCLEOTIDE SEQUENCE [LARGE SCALE GENOMIC DNA]</scope>
    <source>
        <strain evidence="3">cv. 10/8</strain>
        <tissue evidence="2">Leaf</tissue>
    </source>
</reference>
<accession>A0A392NHW4</accession>
<sequence length="286" mass="32346">MNIKTTISIPDKSSSMKHVEVPLSGEFPSISEADVEEAVMNYLQIVEEDTGVKSSKKKRKRTYVKRSAKESNSKEAQRVKSEKEVSEDINVDGTELRTKRKHDKLFSLTESKLKSDDASLVIQKSEGSKVSNRDIKGKSSKLSINVSKEALSNSNFPLTKYTQTIPSEKITDHTLIRISSEKHDKVVDKLFQKSNPILQDTSEIETIAQQFFNYSNQSQNLDFLENHLSPDPLNNLFFTHEHPHQTVLSQEKPDVEITTTLETSNYPVQMNTDNEPLEISSSNSQV</sequence>
<feature type="compositionally biased region" description="Basic and acidic residues" evidence="1">
    <location>
        <begin position="67"/>
        <end position="86"/>
    </location>
</feature>
<organism evidence="2 3">
    <name type="scientific">Trifolium medium</name>
    <dbReference type="NCBI Taxonomy" id="97028"/>
    <lineage>
        <taxon>Eukaryota</taxon>
        <taxon>Viridiplantae</taxon>
        <taxon>Streptophyta</taxon>
        <taxon>Embryophyta</taxon>
        <taxon>Tracheophyta</taxon>
        <taxon>Spermatophyta</taxon>
        <taxon>Magnoliopsida</taxon>
        <taxon>eudicotyledons</taxon>
        <taxon>Gunneridae</taxon>
        <taxon>Pentapetalae</taxon>
        <taxon>rosids</taxon>
        <taxon>fabids</taxon>
        <taxon>Fabales</taxon>
        <taxon>Fabaceae</taxon>
        <taxon>Papilionoideae</taxon>
        <taxon>50 kb inversion clade</taxon>
        <taxon>NPAAA clade</taxon>
        <taxon>Hologalegina</taxon>
        <taxon>IRL clade</taxon>
        <taxon>Trifolieae</taxon>
        <taxon>Trifolium</taxon>
    </lineage>
</organism>
<feature type="compositionally biased region" description="Basic residues" evidence="1">
    <location>
        <begin position="54"/>
        <end position="66"/>
    </location>
</feature>
<comment type="caution">
    <text evidence="2">The sequence shown here is derived from an EMBL/GenBank/DDBJ whole genome shotgun (WGS) entry which is preliminary data.</text>
</comment>
<evidence type="ECO:0000256" key="1">
    <source>
        <dbReference type="SAM" id="MobiDB-lite"/>
    </source>
</evidence>
<protein>
    <submittedName>
        <fullName evidence="2">Uncharacterized protein</fullName>
    </submittedName>
</protein>
<name>A0A392NHW4_9FABA</name>
<dbReference type="EMBL" id="LXQA010038276">
    <property type="protein sequence ID" value="MCH98685.1"/>
    <property type="molecule type" value="Genomic_DNA"/>
</dbReference>
<keyword evidence="3" id="KW-1185">Reference proteome</keyword>
<feature type="region of interest" description="Disordered" evidence="1">
    <location>
        <begin position="50"/>
        <end position="88"/>
    </location>
</feature>
<evidence type="ECO:0000313" key="3">
    <source>
        <dbReference type="Proteomes" id="UP000265520"/>
    </source>
</evidence>